<evidence type="ECO:0000256" key="3">
    <source>
        <dbReference type="ARBA" id="ARBA00023015"/>
    </source>
</evidence>
<feature type="domain" description="Transcription initiation factor TFIID subunit 12" evidence="7">
    <location>
        <begin position="252"/>
        <end position="319"/>
    </location>
</feature>
<evidence type="ECO:0000256" key="5">
    <source>
        <dbReference type="ARBA" id="ARBA00023242"/>
    </source>
</evidence>
<protein>
    <recommendedName>
        <fullName evidence="7">Transcription initiation factor TFIID subunit 12 domain-containing protein</fullName>
    </recommendedName>
</protein>
<dbReference type="InterPro" id="IPR009072">
    <property type="entry name" value="Histone-fold"/>
</dbReference>
<dbReference type="GO" id="GO:0003677">
    <property type="term" value="F:DNA binding"/>
    <property type="evidence" value="ECO:0007669"/>
    <property type="project" value="TreeGrafter"/>
</dbReference>
<organism evidence="8 9">
    <name type="scientific">Camellia sinensis var. sinensis</name>
    <name type="common">China tea</name>
    <dbReference type="NCBI Taxonomy" id="542762"/>
    <lineage>
        <taxon>Eukaryota</taxon>
        <taxon>Viridiplantae</taxon>
        <taxon>Streptophyta</taxon>
        <taxon>Embryophyta</taxon>
        <taxon>Tracheophyta</taxon>
        <taxon>Spermatophyta</taxon>
        <taxon>Magnoliopsida</taxon>
        <taxon>eudicotyledons</taxon>
        <taxon>Gunneridae</taxon>
        <taxon>Pentapetalae</taxon>
        <taxon>asterids</taxon>
        <taxon>Ericales</taxon>
        <taxon>Theaceae</taxon>
        <taxon>Camellia</taxon>
    </lineage>
</organism>
<dbReference type="SUPFAM" id="SSF47113">
    <property type="entry name" value="Histone-fold"/>
    <property type="match status" value="1"/>
</dbReference>
<dbReference type="Pfam" id="PF03847">
    <property type="entry name" value="TFIID_20kDa"/>
    <property type="match status" value="1"/>
</dbReference>
<feature type="compositionally biased region" description="Low complexity" evidence="6">
    <location>
        <begin position="384"/>
        <end position="395"/>
    </location>
</feature>
<dbReference type="GO" id="GO:0051123">
    <property type="term" value="P:RNA polymerase II preinitiation complex assembly"/>
    <property type="evidence" value="ECO:0007669"/>
    <property type="project" value="TreeGrafter"/>
</dbReference>
<feature type="compositionally biased region" description="Low complexity" evidence="6">
    <location>
        <begin position="197"/>
        <end position="208"/>
    </location>
</feature>
<evidence type="ECO:0000256" key="4">
    <source>
        <dbReference type="ARBA" id="ARBA00023163"/>
    </source>
</evidence>
<accession>A0A4V6RYA5</accession>
<evidence type="ECO:0000256" key="6">
    <source>
        <dbReference type="SAM" id="MobiDB-lite"/>
    </source>
</evidence>
<gene>
    <name evidence="8" type="ORF">TEA_027942</name>
</gene>
<dbReference type="AlphaFoldDB" id="A0A4V6RYA5"/>
<comment type="caution">
    <text evidence="8">The sequence shown here is derived from an EMBL/GenBank/DDBJ whole genome shotgun (WGS) entry which is preliminary data.</text>
</comment>
<feature type="compositionally biased region" description="Low complexity" evidence="6">
    <location>
        <begin position="171"/>
        <end position="180"/>
    </location>
</feature>
<keyword evidence="9" id="KW-1185">Reference proteome</keyword>
<keyword evidence="3" id="KW-0805">Transcription regulation</keyword>
<comment type="similarity">
    <text evidence="2">Belongs to the TAF12 family.</text>
</comment>
<dbReference type="FunFam" id="1.10.20.10:FF:000011">
    <property type="entry name" value="Transcription initiation factor TFIID subunit 12"/>
    <property type="match status" value="1"/>
</dbReference>
<dbReference type="InterPro" id="IPR037794">
    <property type="entry name" value="TAF12"/>
</dbReference>
<feature type="compositionally biased region" description="Low complexity" evidence="6">
    <location>
        <begin position="231"/>
        <end position="244"/>
    </location>
</feature>
<dbReference type="GO" id="GO:0005669">
    <property type="term" value="C:transcription factor TFIID complex"/>
    <property type="evidence" value="ECO:0007669"/>
    <property type="project" value="InterPro"/>
</dbReference>
<sequence>MVRKRTLTKPISSGEPGQKTGFVQGSQFHPGSSPGQPLQGMQGMGMGSLNLSSQIRANGSLAYAPQQRINQKLQAQSQLRTSFINPQLSGLTQNGQAGLMQGSLSQQQWLKQMSAMSSPNSPSYRLQSQRQQQVLLHNQLASSPQLQQTSMSLNPQQFSQLVQQHQSILHPQLHQQQQQPQPQPQPQPHQQQHHHLQQQQLLNQQQSPRMAVPPGQKSLSLTGSQPDATASGTTTPGGSSSLGTEASNQLLGKRKIQDLVSQVDPRGKLDPEVEDLLLEIADDFIDSVTTFACSLAKHRNSSIVEAKDVLLHLEKNLHLTIPGFSSEERKNQQNHSSTDLHKKRLDMIHSVMEPSQSETNVNNGKEVARQGLINPVGTNHLIRPSPSSDQLDSQSNASQMLQQQITRC</sequence>
<evidence type="ECO:0000256" key="1">
    <source>
        <dbReference type="ARBA" id="ARBA00004123"/>
    </source>
</evidence>
<dbReference type="GO" id="GO:0046982">
    <property type="term" value="F:protein heterodimerization activity"/>
    <property type="evidence" value="ECO:0007669"/>
    <property type="project" value="InterPro"/>
</dbReference>
<dbReference type="CDD" id="cd07981">
    <property type="entry name" value="HFD_TAF12"/>
    <property type="match status" value="1"/>
</dbReference>
<evidence type="ECO:0000313" key="8">
    <source>
        <dbReference type="EMBL" id="THG05147.1"/>
    </source>
</evidence>
<dbReference type="InterPro" id="IPR003228">
    <property type="entry name" value="TFIID_TAF12_dom"/>
</dbReference>
<dbReference type="GO" id="GO:0000124">
    <property type="term" value="C:SAGA complex"/>
    <property type="evidence" value="ECO:0007669"/>
    <property type="project" value="InterPro"/>
</dbReference>
<feature type="compositionally biased region" description="Polar residues" evidence="6">
    <location>
        <begin position="396"/>
        <end position="408"/>
    </location>
</feature>
<evidence type="ECO:0000259" key="7">
    <source>
        <dbReference type="Pfam" id="PF03847"/>
    </source>
</evidence>
<evidence type="ECO:0000313" key="9">
    <source>
        <dbReference type="Proteomes" id="UP000306102"/>
    </source>
</evidence>
<keyword evidence="5" id="KW-0539">Nucleus</keyword>
<feature type="compositionally biased region" description="Polar residues" evidence="6">
    <location>
        <begin position="217"/>
        <end position="230"/>
    </location>
</feature>
<feature type="region of interest" description="Disordered" evidence="6">
    <location>
        <begin position="376"/>
        <end position="408"/>
    </location>
</feature>
<evidence type="ECO:0000256" key="2">
    <source>
        <dbReference type="ARBA" id="ARBA00007530"/>
    </source>
</evidence>
<dbReference type="Gene3D" id="1.10.20.10">
    <property type="entry name" value="Histone, subunit A"/>
    <property type="match status" value="1"/>
</dbReference>
<dbReference type="EMBL" id="SDRB02010664">
    <property type="protein sequence ID" value="THG05147.1"/>
    <property type="molecule type" value="Genomic_DNA"/>
</dbReference>
<feature type="region of interest" description="Disordered" evidence="6">
    <location>
        <begin position="1"/>
        <end position="42"/>
    </location>
</feature>
<feature type="region of interest" description="Disordered" evidence="6">
    <location>
        <begin position="110"/>
        <end position="132"/>
    </location>
</feature>
<feature type="compositionally biased region" description="Polar residues" evidence="6">
    <location>
        <begin position="110"/>
        <end position="125"/>
    </location>
</feature>
<dbReference type="STRING" id="542762.A0A4V6RYA5"/>
<dbReference type="PANTHER" id="PTHR12264">
    <property type="entry name" value="TRANSCRIPTION INITIATION FACTOR TFIID SUBUNIT 12"/>
    <property type="match status" value="1"/>
</dbReference>
<proteinExistence type="inferred from homology"/>
<reference evidence="8 9" key="1">
    <citation type="journal article" date="2018" name="Proc. Natl. Acad. Sci. U.S.A.">
        <title>Draft genome sequence of Camellia sinensis var. sinensis provides insights into the evolution of the tea genome and tea quality.</title>
        <authorList>
            <person name="Wei C."/>
            <person name="Yang H."/>
            <person name="Wang S."/>
            <person name="Zhao J."/>
            <person name="Liu C."/>
            <person name="Gao L."/>
            <person name="Xia E."/>
            <person name="Lu Y."/>
            <person name="Tai Y."/>
            <person name="She G."/>
            <person name="Sun J."/>
            <person name="Cao H."/>
            <person name="Tong W."/>
            <person name="Gao Q."/>
            <person name="Li Y."/>
            <person name="Deng W."/>
            <person name="Jiang X."/>
            <person name="Wang W."/>
            <person name="Chen Q."/>
            <person name="Zhang S."/>
            <person name="Li H."/>
            <person name="Wu J."/>
            <person name="Wang P."/>
            <person name="Li P."/>
            <person name="Shi C."/>
            <person name="Zheng F."/>
            <person name="Jian J."/>
            <person name="Huang B."/>
            <person name="Shan D."/>
            <person name="Shi M."/>
            <person name="Fang C."/>
            <person name="Yue Y."/>
            <person name="Li F."/>
            <person name="Li D."/>
            <person name="Wei S."/>
            <person name="Han B."/>
            <person name="Jiang C."/>
            <person name="Yin Y."/>
            <person name="Xia T."/>
            <person name="Zhang Z."/>
            <person name="Bennetzen J.L."/>
            <person name="Zhao S."/>
            <person name="Wan X."/>
        </authorList>
    </citation>
    <scope>NUCLEOTIDE SEQUENCE [LARGE SCALE GENOMIC DNA]</scope>
    <source>
        <strain evidence="9">cv. Shuchazao</strain>
        <tissue evidence="8">Leaf</tissue>
    </source>
</reference>
<dbReference type="PANTHER" id="PTHR12264:SF26">
    <property type="entry name" value="TRANSCRIPTION INITIATION FACTOR TFIID SUBUNIT 12B"/>
    <property type="match status" value="1"/>
</dbReference>
<keyword evidence="4" id="KW-0804">Transcription</keyword>
<comment type="subcellular location">
    <subcellularLocation>
        <location evidence="1">Nucleus</location>
    </subcellularLocation>
</comment>
<name>A0A4V6RYA5_CAMSN</name>
<feature type="compositionally biased region" description="Low complexity" evidence="6">
    <location>
        <begin position="30"/>
        <end position="42"/>
    </location>
</feature>
<dbReference type="Proteomes" id="UP000306102">
    <property type="component" value="Unassembled WGS sequence"/>
</dbReference>
<feature type="region of interest" description="Disordered" evidence="6">
    <location>
        <begin position="171"/>
        <end position="245"/>
    </location>
</feature>
<dbReference type="GO" id="GO:0017025">
    <property type="term" value="F:TBP-class protein binding"/>
    <property type="evidence" value="ECO:0007669"/>
    <property type="project" value="TreeGrafter"/>
</dbReference>